<dbReference type="CDD" id="cd01185">
    <property type="entry name" value="INTN1_C_like"/>
    <property type="match status" value="1"/>
</dbReference>
<evidence type="ECO:0000313" key="7">
    <source>
        <dbReference type="Proteomes" id="UP000714420"/>
    </source>
</evidence>
<dbReference type="Gene3D" id="1.10.150.130">
    <property type="match status" value="1"/>
</dbReference>
<evidence type="ECO:0000256" key="3">
    <source>
        <dbReference type="ARBA" id="ARBA00023172"/>
    </source>
</evidence>
<dbReference type="InterPro" id="IPR025269">
    <property type="entry name" value="SAM-like_dom"/>
</dbReference>
<proteinExistence type="inferred from homology"/>
<dbReference type="Pfam" id="PF00589">
    <property type="entry name" value="Phage_integrase"/>
    <property type="match status" value="1"/>
</dbReference>
<evidence type="ECO:0000256" key="2">
    <source>
        <dbReference type="ARBA" id="ARBA00023125"/>
    </source>
</evidence>
<evidence type="ECO:0000313" key="6">
    <source>
        <dbReference type="EMBL" id="NPD91640.1"/>
    </source>
</evidence>
<dbReference type="SUPFAM" id="SSF56349">
    <property type="entry name" value="DNA breaking-rejoining enzymes"/>
    <property type="match status" value="1"/>
</dbReference>
<dbReference type="InterPro" id="IPR011010">
    <property type="entry name" value="DNA_brk_join_enz"/>
</dbReference>
<dbReference type="InterPro" id="IPR002104">
    <property type="entry name" value="Integrase_catalytic"/>
</dbReference>
<reference evidence="6 7" key="1">
    <citation type="submission" date="2020-05" db="EMBL/GenBank/DDBJ databases">
        <title>Distinct polysaccharide utilization as determinants for interspecies competition between intestinal Prevotella spp.</title>
        <authorList>
            <person name="Galvez E.J.C."/>
            <person name="Iljazovic A."/>
            <person name="Strowig T."/>
        </authorList>
    </citation>
    <scope>NUCLEOTIDE SEQUENCE [LARGE SCALE GENOMIC DNA]</scope>
    <source>
        <strain evidence="6 7">PMUR</strain>
    </source>
</reference>
<dbReference type="PANTHER" id="PTHR30349">
    <property type="entry name" value="PHAGE INTEGRASE-RELATED"/>
    <property type="match status" value="1"/>
</dbReference>
<organism evidence="6 7">
    <name type="scientific">Xylanibacter muris</name>
    <dbReference type="NCBI Taxonomy" id="2736290"/>
    <lineage>
        <taxon>Bacteria</taxon>
        <taxon>Pseudomonadati</taxon>
        <taxon>Bacteroidota</taxon>
        <taxon>Bacteroidia</taxon>
        <taxon>Bacteroidales</taxon>
        <taxon>Prevotellaceae</taxon>
        <taxon>Xylanibacter</taxon>
    </lineage>
</organism>
<protein>
    <submittedName>
        <fullName evidence="6">Site-specific integrase</fullName>
    </submittedName>
</protein>
<dbReference type="InterPro" id="IPR010998">
    <property type="entry name" value="Integrase_recombinase_N"/>
</dbReference>
<comment type="similarity">
    <text evidence="1">Belongs to the 'phage' integrase family.</text>
</comment>
<evidence type="ECO:0000259" key="4">
    <source>
        <dbReference type="Pfam" id="PF00589"/>
    </source>
</evidence>
<dbReference type="InterPro" id="IPR050090">
    <property type="entry name" value="Tyrosine_recombinase_XerCD"/>
</dbReference>
<keyword evidence="2" id="KW-0238">DNA-binding</keyword>
<dbReference type="PANTHER" id="PTHR30349:SF64">
    <property type="entry name" value="PROPHAGE INTEGRASE INTD-RELATED"/>
    <property type="match status" value="1"/>
</dbReference>
<keyword evidence="7" id="KW-1185">Reference proteome</keyword>
<dbReference type="EMBL" id="JABKKF010000003">
    <property type="protein sequence ID" value="NPD91640.1"/>
    <property type="molecule type" value="Genomic_DNA"/>
</dbReference>
<dbReference type="Gene3D" id="1.10.443.10">
    <property type="entry name" value="Intergrase catalytic core"/>
    <property type="match status" value="1"/>
</dbReference>
<dbReference type="Pfam" id="PF13102">
    <property type="entry name" value="Phage_int_SAM_5"/>
    <property type="match status" value="1"/>
</dbReference>
<evidence type="ECO:0000256" key="1">
    <source>
        <dbReference type="ARBA" id="ARBA00008857"/>
    </source>
</evidence>
<dbReference type="RefSeq" id="WP_172274604.1">
    <property type="nucleotide sequence ID" value="NZ_CASGMU010000018.1"/>
</dbReference>
<accession>A0ABX2AKK7</accession>
<feature type="domain" description="Tyr recombinase" evidence="4">
    <location>
        <begin position="248"/>
        <end position="384"/>
    </location>
</feature>
<gene>
    <name evidence="6" type="ORF">HPS56_04605</name>
</gene>
<sequence length="402" mass="46845">MTTLKMKIRLCPVKDREGTLCYQLTHKRKTRLIPTDYRIMKDEWDEVKSDIIIPNGNNRRNMLILIRDKTRWEMTQMERIIRQSVADYPQISADSLTTSLKQVKPCLSVMAFTRHIIEKKYRMGKIRTAETYLSTLNSFTHFRHGEDLCFCSLDTDTIDMYETYMKTNGLTHNTRSFYLRILRAIYNMAVENGLADMSPSPFRHICTGMEKTTRRAVSLSYIKRIKATDCHKKPYMELARDMFMFSFYTRGMAFVDMAYLKKTDLKDGILTYHRKKTGQKLCIKWNRQMKEITDRYSQATASTEYMLPIITRNDNERQQYRNAQRLINGKLKTIGKMAGLPIPLTLYVSRHSWASIAKAMNTPVGIISEALGHSSEKTTLTYLSTLDTSAVDMVNQKILEKL</sequence>
<evidence type="ECO:0000259" key="5">
    <source>
        <dbReference type="Pfam" id="PF13102"/>
    </source>
</evidence>
<comment type="caution">
    <text evidence="6">The sequence shown here is derived from an EMBL/GenBank/DDBJ whole genome shotgun (WGS) entry which is preliminary data.</text>
</comment>
<dbReference type="InterPro" id="IPR013762">
    <property type="entry name" value="Integrase-like_cat_sf"/>
</dbReference>
<name>A0ABX2AKK7_9BACT</name>
<feature type="domain" description="Phage integrase SAM-like" evidence="5">
    <location>
        <begin position="109"/>
        <end position="202"/>
    </location>
</feature>
<dbReference type="Proteomes" id="UP000714420">
    <property type="component" value="Unassembled WGS sequence"/>
</dbReference>
<keyword evidence="3" id="KW-0233">DNA recombination</keyword>